<accession>A0A418VC60</accession>
<dbReference type="OrthoDB" id="67975at2"/>
<dbReference type="PROSITE" id="PS51257">
    <property type="entry name" value="PROKAR_LIPOPROTEIN"/>
    <property type="match status" value="1"/>
</dbReference>
<protein>
    <submittedName>
        <fullName evidence="1">Uncharacterized protein</fullName>
    </submittedName>
</protein>
<evidence type="ECO:0000313" key="1">
    <source>
        <dbReference type="EMBL" id="RJF73600.1"/>
    </source>
</evidence>
<sequence length="151" mass="16507">MRASLPLLLCVGLVGCQQRGSDLTGQVLFTANGTFDAQADLRRREGKGMRSVEWRSKPPLPASAVRVVYDSDARPLAWQMTVERPTFTPTDLRGSGPRPVDTPRGHATLFTQGRLNGVLLVRSGPQEFTLLTRAYAEQHDPAALPAFRPAP</sequence>
<comment type="caution">
    <text evidence="1">The sequence shown here is derived from an EMBL/GenBank/DDBJ whole genome shotgun (WGS) entry which is preliminary data.</text>
</comment>
<organism evidence="1 2">
    <name type="scientific">Deinococcus cavernae</name>
    <dbReference type="NCBI Taxonomy" id="2320857"/>
    <lineage>
        <taxon>Bacteria</taxon>
        <taxon>Thermotogati</taxon>
        <taxon>Deinococcota</taxon>
        <taxon>Deinococci</taxon>
        <taxon>Deinococcales</taxon>
        <taxon>Deinococcaceae</taxon>
        <taxon>Deinococcus</taxon>
    </lineage>
</organism>
<dbReference type="AlphaFoldDB" id="A0A418VC60"/>
<dbReference type="Proteomes" id="UP000286287">
    <property type="component" value="Unassembled WGS sequence"/>
</dbReference>
<reference evidence="1 2" key="1">
    <citation type="submission" date="2018-09" db="EMBL/GenBank/DDBJ databases">
        <authorList>
            <person name="Zhu H."/>
        </authorList>
    </citation>
    <scope>NUCLEOTIDE SEQUENCE [LARGE SCALE GENOMIC DNA]</scope>
    <source>
        <strain evidence="1 2">K2S05-167</strain>
    </source>
</reference>
<keyword evidence="2" id="KW-1185">Reference proteome</keyword>
<proteinExistence type="predicted"/>
<dbReference type="RefSeq" id="WP_119766362.1">
    <property type="nucleotide sequence ID" value="NZ_QYUJ01000014.1"/>
</dbReference>
<gene>
    <name evidence="1" type="ORF">D3875_07680</name>
</gene>
<dbReference type="EMBL" id="QYUJ01000014">
    <property type="protein sequence ID" value="RJF73600.1"/>
    <property type="molecule type" value="Genomic_DNA"/>
</dbReference>
<evidence type="ECO:0000313" key="2">
    <source>
        <dbReference type="Proteomes" id="UP000286287"/>
    </source>
</evidence>
<name>A0A418VC60_9DEIO</name>